<sequence length="40" mass="5126">MLIKYLLVMYIRIAMRKWLVYFEYNIMVILYVWSYDMVIK</sequence>
<evidence type="ECO:0000313" key="2">
    <source>
        <dbReference type="EMBL" id="KHG16105.1"/>
    </source>
</evidence>
<reference evidence="3" key="1">
    <citation type="submission" date="2014-09" db="EMBL/GenBank/DDBJ databases">
        <authorList>
            <person name="Mudge J."/>
            <person name="Ramaraj T."/>
            <person name="Lindquist I.E."/>
            <person name="Bharti A.K."/>
            <person name="Sundararajan A."/>
            <person name="Cameron C.T."/>
            <person name="Woodward J.E."/>
            <person name="May G.D."/>
            <person name="Brubaker C."/>
            <person name="Broadhvest J."/>
            <person name="Wilkins T.A."/>
        </authorList>
    </citation>
    <scope>NUCLEOTIDE SEQUENCE</scope>
    <source>
        <strain evidence="3">cv. AKA8401</strain>
    </source>
</reference>
<dbReference type="AlphaFoldDB" id="A0A0B0NTB7"/>
<dbReference type="Proteomes" id="UP000032142">
    <property type="component" value="Unassembled WGS sequence"/>
</dbReference>
<keyword evidence="1" id="KW-0812">Transmembrane</keyword>
<keyword evidence="1" id="KW-1133">Transmembrane helix</keyword>
<dbReference type="EMBL" id="KN405381">
    <property type="protein sequence ID" value="KHG16105.1"/>
    <property type="molecule type" value="Genomic_DNA"/>
</dbReference>
<keyword evidence="1" id="KW-0472">Membrane</keyword>
<evidence type="ECO:0000256" key="1">
    <source>
        <dbReference type="SAM" id="Phobius"/>
    </source>
</evidence>
<proteinExistence type="predicted"/>
<feature type="transmembrane region" description="Helical" evidence="1">
    <location>
        <begin position="18"/>
        <end position="35"/>
    </location>
</feature>
<gene>
    <name evidence="2" type="ORF">F383_21030</name>
</gene>
<protein>
    <submittedName>
        <fullName evidence="2">Uncharacterized protein</fullName>
    </submittedName>
</protein>
<keyword evidence="3" id="KW-1185">Reference proteome</keyword>
<evidence type="ECO:0000313" key="3">
    <source>
        <dbReference type="Proteomes" id="UP000032142"/>
    </source>
</evidence>
<name>A0A0B0NTB7_GOSAR</name>
<accession>A0A0B0NTB7</accession>
<organism evidence="2 3">
    <name type="scientific">Gossypium arboreum</name>
    <name type="common">Tree cotton</name>
    <name type="synonym">Gossypium nanking</name>
    <dbReference type="NCBI Taxonomy" id="29729"/>
    <lineage>
        <taxon>Eukaryota</taxon>
        <taxon>Viridiplantae</taxon>
        <taxon>Streptophyta</taxon>
        <taxon>Embryophyta</taxon>
        <taxon>Tracheophyta</taxon>
        <taxon>Spermatophyta</taxon>
        <taxon>Magnoliopsida</taxon>
        <taxon>eudicotyledons</taxon>
        <taxon>Gunneridae</taxon>
        <taxon>Pentapetalae</taxon>
        <taxon>rosids</taxon>
        <taxon>malvids</taxon>
        <taxon>Malvales</taxon>
        <taxon>Malvaceae</taxon>
        <taxon>Malvoideae</taxon>
        <taxon>Gossypium</taxon>
    </lineage>
</organism>